<dbReference type="Proteomes" id="UP001165042">
    <property type="component" value="Unassembled WGS sequence"/>
</dbReference>
<keyword evidence="3" id="KW-0732">Signal</keyword>
<dbReference type="InterPro" id="IPR058627">
    <property type="entry name" value="MdtA-like_C"/>
</dbReference>
<feature type="domain" description="Peptidoglycan binding-like" evidence="4">
    <location>
        <begin position="123"/>
        <end position="160"/>
    </location>
</feature>
<keyword evidence="7" id="KW-1185">Reference proteome</keyword>
<evidence type="ECO:0000259" key="4">
    <source>
        <dbReference type="Pfam" id="PF01471"/>
    </source>
</evidence>
<organism evidence="6 7">
    <name type="scientific">Actinokineospora globicatena</name>
    <dbReference type="NCBI Taxonomy" id="103729"/>
    <lineage>
        <taxon>Bacteria</taxon>
        <taxon>Bacillati</taxon>
        <taxon>Actinomycetota</taxon>
        <taxon>Actinomycetes</taxon>
        <taxon>Pseudonocardiales</taxon>
        <taxon>Pseudonocardiaceae</taxon>
        <taxon>Actinokineospora</taxon>
    </lineage>
</organism>
<feature type="signal peptide" evidence="3">
    <location>
        <begin position="1"/>
        <end position="28"/>
    </location>
</feature>
<dbReference type="GO" id="GO:0015562">
    <property type="term" value="F:efflux transmembrane transporter activity"/>
    <property type="evidence" value="ECO:0007669"/>
    <property type="project" value="TreeGrafter"/>
</dbReference>
<comment type="caution">
    <text evidence="6">The sequence shown here is derived from an EMBL/GenBank/DDBJ whole genome shotgun (WGS) entry which is preliminary data.</text>
</comment>
<feature type="chain" id="PRO_5040973401" description="Peptidoglycan binding domain-containing protein" evidence="3">
    <location>
        <begin position="29"/>
        <end position="418"/>
    </location>
</feature>
<dbReference type="InterPro" id="IPR036366">
    <property type="entry name" value="PGBDSf"/>
</dbReference>
<sequence>MWLVVGLTLVLGGGALVAARFVKSPAQAAAEAAPPAAGPVTAPVERRVMRNTVVVRGKVAPSRSTLITYPGAGTGGKPVITRLPLKSGAEVRSGAVVAEVSGRPIIVLQGTSPAYRDMAPGTRGDDVKQLQSALAALGHPTNPDPAGLYGDATKKAVAALYAKAGYQIATASADEDAGLRAAERRVRDARIALQRLAGADPAAIEDARRVVRDAEEDLAELRGNTGAVVPIGEAVFIETLPARITKVGVVVGDDATSELVTVASGDLIVRGGVGRADASLVRQGQRVQIASEVLGSGVSGKVDRVGLPESTGATEGEEKQSTTGPPGQLEVVVIPDTPLEAKFDGQDVRLTVESASTEGEVLVVPLAAVSARADGQSQVVRVRPEGEERIPVTPGVSGGGYVEVTGDLRQGDRVVVGR</sequence>
<dbReference type="Pfam" id="PF25967">
    <property type="entry name" value="RND-MFP_C"/>
    <property type="match status" value="1"/>
</dbReference>
<dbReference type="InterPro" id="IPR002477">
    <property type="entry name" value="Peptidoglycan-bd-like"/>
</dbReference>
<dbReference type="Gene3D" id="1.10.101.10">
    <property type="entry name" value="PGBD-like superfamily/PGBD"/>
    <property type="match status" value="1"/>
</dbReference>
<evidence type="ECO:0000313" key="7">
    <source>
        <dbReference type="Proteomes" id="UP001165042"/>
    </source>
</evidence>
<protein>
    <recommendedName>
        <fullName evidence="8">Peptidoglycan binding domain-containing protein</fullName>
    </recommendedName>
</protein>
<accession>A0A9W6QMF3</accession>
<dbReference type="Pfam" id="PF01471">
    <property type="entry name" value="PG_binding_1"/>
    <property type="match status" value="1"/>
</dbReference>
<name>A0A9W6QMF3_9PSEU</name>
<dbReference type="SUPFAM" id="SSF47090">
    <property type="entry name" value="PGBD-like"/>
    <property type="match status" value="1"/>
</dbReference>
<feature type="domain" description="Multidrug resistance protein MdtA-like C-terminal permuted SH3" evidence="5">
    <location>
        <begin position="361"/>
        <end position="417"/>
    </location>
</feature>
<proteinExistence type="predicted"/>
<dbReference type="PANTHER" id="PTHR30469">
    <property type="entry name" value="MULTIDRUG RESISTANCE PROTEIN MDTA"/>
    <property type="match status" value="1"/>
</dbReference>
<gene>
    <name evidence="6" type="ORF">Aglo03_19950</name>
</gene>
<feature type="coiled-coil region" evidence="1">
    <location>
        <begin position="179"/>
        <end position="224"/>
    </location>
</feature>
<dbReference type="AlphaFoldDB" id="A0A9W6QMF3"/>
<reference evidence="6" key="1">
    <citation type="submission" date="2023-02" db="EMBL/GenBank/DDBJ databases">
        <title>Actinokineospora globicatena NBRC 15670.</title>
        <authorList>
            <person name="Ichikawa N."/>
            <person name="Sato H."/>
            <person name="Tonouchi N."/>
        </authorList>
    </citation>
    <scope>NUCLEOTIDE SEQUENCE</scope>
    <source>
        <strain evidence="6">NBRC 15670</strain>
    </source>
</reference>
<evidence type="ECO:0008006" key="8">
    <source>
        <dbReference type="Google" id="ProtNLM"/>
    </source>
</evidence>
<dbReference type="PANTHER" id="PTHR30469:SF15">
    <property type="entry name" value="HLYD FAMILY OF SECRETION PROTEINS"/>
    <property type="match status" value="1"/>
</dbReference>
<evidence type="ECO:0000256" key="1">
    <source>
        <dbReference type="SAM" id="Coils"/>
    </source>
</evidence>
<evidence type="ECO:0000313" key="6">
    <source>
        <dbReference type="EMBL" id="GLW91179.1"/>
    </source>
</evidence>
<dbReference type="Gene3D" id="2.40.420.20">
    <property type="match status" value="1"/>
</dbReference>
<dbReference type="EMBL" id="BSSD01000002">
    <property type="protein sequence ID" value="GLW91179.1"/>
    <property type="molecule type" value="Genomic_DNA"/>
</dbReference>
<feature type="region of interest" description="Disordered" evidence="2">
    <location>
        <begin position="300"/>
        <end position="328"/>
    </location>
</feature>
<evidence type="ECO:0000256" key="2">
    <source>
        <dbReference type="SAM" id="MobiDB-lite"/>
    </source>
</evidence>
<keyword evidence="1" id="KW-0175">Coiled coil</keyword>
<dbReference type="GO" id="GO:1990281">
    <property type="term" value="C:efflux pump complex"/>
    <property type="evidence" value="ECO:0007669"/>
    <property type="project" value="TreeGrafter"/>
</dbReference>
<evidence type="ECO:0000256" key="3">
    <source>
        <dbReference type="SAM" id="SignalP"/>
    </source>
</evidence>
<evidence type="ECO:0000259" key="5">
    <source>
        <dbReference type="Pfam" id="PF25967"/>
    </source>
</evidence>
<dbReference type="InterPro" id="IPR036365">
    <property type="entry name" value="PGBD-like_sf"/>
</dbReference>